<dbReference type="InterPro" id="IPR011009">
    <property type="entry name" value="Kinase-like_dom_sf"/>
</dbReference>
<dbReference type="AlphaFoldDB" id="A0A0D2M5M9"/>
<proteinExistence type="predicted"/>
<keyword evidence="10" id="KW-1185">Reference proteome</keyword>
<feature type="compositionally biased region" description="Low complexity" evidence="7">
    <location>
        <begin position="528"/>
        <end position="561"/>
    </location>
</feature>
<evidence type="ECO:0000256" key="3">
    <source>
        <dbReference type="ARBA" id="ARBA00022741"/>
    </source>
</evidence>
<name>A0A0D2M5M9_9CHLO</name>
<keyword evidence="2" id="KW-0808">Transferase</keyword>
<dbReference type="InterPro" id="IPR000719">
    <property type="entry name" value="Prot_kinase_dom"/>
</dbReference>
<dbReference type="Gene3D" id="1.10.510.10">
    <property type="entry name" value="Transferase(Phosphotransferase) domain 1"/>
    <property type="match status" value="1"/>
</dbReference>
<feature type="domain" description="Protein kinase" evidence="8">
    <location>
        <begin position="29"/>
        <end position="338"/>
    </location>
</feature>
<dbReference type="InterPro" id="IPR050205">
    <property type="entry name" value="CDPK_Ser/Thr_kinases"/>
</dbReference>
<accession>A0A0D2M5M9</accession>
<evidence type="ECO:0000256" key="5">
    <source>
        <dbReference type="ARBA" id="ARBA00022840"/>
    </source>
</evidence>
<evidence type="ECO:0000256" key="1">
    <source>
        <dbReference type="ARBA" id="ARBA00022527"/>
    </source>
</evidence>
<keyword evidence="5" id="KW-0067">ATP-binding</keyword>
<keyword evidence="6" id="KW-0175">Coiled coil</keyword>
<dbReference type="RefSeq" id="XP_013897779.1">
    <property type="nucleotide sequence ID" value="XM_014042325.1"/>
</dbReference>
<evidence type="ECO:0000259" key="8">
    <source>
        <dbReference type="PROSITE" id="PS50011"/>
    </source>
</evidence>
<gene>
    <name evidence="9" type="ORF">MNEG_9202</name>
</gene>
<dbReference type="SUPFAM" id="SSF56112">
    <property type="entry name" value="Protein kinase-like (PK-like)"/>
    <property type="match status" value="1"/>
</dbReference>
<evidence type="ECO:0000256" key="2">
    <source>
        <dbReference type="ARBA" id="ARBA00022679"/>
    </source>
</evidence>
<dbReference type="KEGG" id="mng:MNEG_9202"/>
<feature type="coiled-coil region" evidence="6">
    <location>
        <begin position="462"/>
        <end position="514"/>
    </location>
</feature>
<dbReference type="GO" id="GO:0005524">
    <property type="term" value="F:ATP binding"/>
    <property type="evidence" value="ECO:0007669"/>
    <property type="project" value="UniProtKB-KW"/>
</dbReference>
<dbReference type="Pfam" id="PF00069">
    <property type="entry name" value="Pkinase"/>
    <property type="match status" value="1"/>
</dbReference>
<dbReference type="GO" id="GO:0004674">
    <property type="term" value="F:protein serine/threonine kinase activity"/>
    <property type="evidence" value="ECO:0007669"/>
    <property type="project" value="UniProtKB-KW"/>
</dbReference>
<dbReference type="OrthoDB" id="559381at2759"/>
<feature type="compositionally biased region" description="Low complexity" evidence="7">
    <location>
        <begin position="573"/>
        <end position="584"/>
    </location>
</feature>
<evidence type="ECO:0000256" key="6">
    <source>
        <dbReference type="SAM" id="Coils"/>
    </source>
</evidence>
<organism evidence="9 10">
    <name type="scientific">Monoraphidium neglectum</name>
    <dbReference type="NCBI Taxonomy" id="145388"/>
    <lineage>
        <taxon>Eukaryota</taxon>
        <taxon>Viridiplantae</taxon>
        <taxon>Chlorophyta</taxon>
        <taxon>core chlorophytes</taxon>
        <taxon>Chlorophyceae</taxon>
        <taxon>CS clade</taxon>
        <taxon>Sphaeropleales</taxon>
        <taxon>Selenastraceae</taxon>
        <taxon>Monoraphidium</taxon>
    </lineage>
</organism>
<sequence>MSRIPEFQAARPIGKQPWPWYRGEGGGHVYPPEEAGANYDGPTRVVWNQLAATGEYFAIKSLSKDFLEGESGTVLAMLEAEVDAHRRISTPAVPALRDVVHDDETGQVHLVFDYGGAPIFDVIDRSCTQEGAAHNTAVAAHATATLLLALHHLHEAGYSYNDMKPQQLLWAASLKARDFPVKLTDFGAVTKIGSGELLATSCSYMPPEAHATVVSGADARGPGGLGSTLGPAFDVWGAVLSIATIALDGFNPFEAPFYVKMDNPEPYPRVPGGSWDPYDAQVVLEQPTAYEDAPAWDYLDPDLQDFIRAGLHPNPEERPTISQLMDTAWGRRCLAPLIAPAVGEDDEGCGVQPGEQSFEEQPAAAPPLPRLDDEQDNAEGEGEGEGGATAAAAAAAAAAATASGEESGACAPSTQLGSGPAQLPAPRQSERLGEQVAETCAPLSPSLSAGLSAADGDAAAIISLLTAEIQLVRSERDDARQQLLDERLEARACMERLESRMGEMGQQLKALTEQLLALQAGKGQQGLSRLQSGAGAGSQASDAATPSLDAGSRGAHLSSGSGSSGRSGRGRGRSSSNCGCAGAADAPKSSSKGAGARVFKEMWGDMKAAGRVVAGWFEEALMGVQSKSKGRGCAGDAAAAPAGPQKRRFLGMRSVMALV</sequence>
<feature type="region of interest" description="Disordered" evidence="7">
    <location>
        <begin position="344"/>
        <end position="392"/>
    </location>
</feature>
<keyword evidence="3" id="KW-0547">Nucleotide-binding</keyword>
<dbReference type="EMBL" id="KK102072">
    <property type="protein sequence ID" value="KIY98759.1"/>
    <property type="molecule type" value="Genomic_DNA"/>
</dbReference>
<protein>
    <recommendedName>
        <fullName evidence="8">Protein kinase domain-containing protein</fullName>
    </recommendedName>
</protein>
<feature type="region of interest" description="Disordered" evidence="7">
    <location>
        <begin position="406"/>
        <end position="435"/>
    </location>
</feature>
<dbReference type="PROSITE" id="PS50011">
    <property type="entry name" value="PROTEIN_KINASE_DOM"/>
    <property type="match status" value="1"/>
</dbReference>
<evidence type="ECO:0000256" key="4">
    <source>
        <dbReference type="ARBA" id="ARBA00022777"/>
    </source>
</evidence>
<evidence type="ECO:0000256" key="7">
    <source>
        <dbReference type="SAM" id="MobiDB-lite"/>
    </source>
</evidence>
<dbReference type="PANTHER" id="PTHR24349">
    <property type="entry name" value="SERINE/THREONINE-PROTEIN KINASE"/>
    <property type="match status" value="1"/>
</dbReference>
<dbReference type="Proteomes" id="UP000054498">
    <property type="component" value="Unassembled WGS sequence"/>
</dbReference>
<dbReference type="GeneID" id="25742077"/>
<feature type="region of interest" description="Disordered" evidence="7">
    <location>
        <begin position="528"/>
        <end position="594"/>
    </location>
</feature>
<evidence type="ECO:0000313" key="10">
    <source>
        <dbReference type="Proteomes" id="UP000054498"/>
    </source>
</evidence>
<reference evidence="9 10" key="1">
    <citation type="journal article" date="2013" name="BMC Genomics">
        <title>Reconstruction of the lipid metabolism for the microalga Monoraphidium neglectum from its genome sequence reveals characteristics suitable for biofuel production.</title>
        <authorList>
            <person name="Bogen C."/>
            <person name="Al-Dilaimi A."/>
            <person name="Albersmeier A."/>
            <person name="Wichmann J."/>
            <person name="Grundmann M."/>
            <person name="Rupp O."/>
            <person name="Lauersen K.J."/>
            <person name="Blifernez-Klassen O."/>
            <person name="Kalinowski J."/>
            <person name="Goesmann A."/>
            <person name="Mussgnug J.H."/>
            <person name="Kruse O."/>
        </authorList>
    </citation>
    <scope>NUCLEOTIDE SEQUENCE [LARGE SCALE GENOMIC DNA]</scope>
    <source>
        <strain evidence="9 10">SAG 48.87</strain>
    </source>
</reference>
<dbReference type="SMART" id="SM00220">
    <property type="entry name" value="S_TKc"/>
    <property type="match status" value="1"/>
</dbReference>
<evidence type="ECO:0000313" key="9">
    <source>
        <dbReference type="EMBL" id="KIY98759.1"/>
    </source>
</evidence>
<feature type="compositionally biased region" description="Acidic residues" evidence="7">
    <location>
        <begin position="373"/>
        <end position="384"/>
    </location>
</feature>
<keyword evidence="4" id="KW-0418">Kinase</keyword>
<keyword evidence="1" id="KW-0723">Serine/threonine-protein kinase</keyword>